<feature type="region of interest" description="Disordered" evidence="1">
    <location>
        <begin position="456"/>
        <end position="480"/>
    </location>
</feature>
<keyword evidence="3" id="KW-1185">Reference proteome</keyword>
<name>A0A1M6SBP3_9RHOB</name>
<gene>
    <name evidence="2" type="ORF">SAMN05444000_12842</name>
</gene>
<reference evidence="3" key="1">
    <citation type="submission" date="2016-11" db="EMBL/GenBank/DDBJ databases">
        <authorList>
            <person name="Varghese N."/>
            <person name="Submissions S."/>
        </authorList>
    </citation>
    <scope>NUCLEOTIDE SEQUENCE [LARGE SCALE GENOMIC DNA]</scope>
    <source>
        <strain evidence="3">DSM 100564</strain>
    </source>
</reference>
<accession>A0A1M6SBP3</accession>
<evidence type="ECO:0000256" key="1">
    <source>
        <dbReference type="SAM" id="MobiDB-lite"/>
    </source>
</evidence>
<dbReference type="EMBL" id="FQZQ01000028">
    <property type="protein sequence ID" value="SHK41947.1"/>
    <property type="molecule type" value="Genomic_DNA"/>
</dbReference>
<feature type="compositionally biased region" description="Polar residues" evidence="1">
    <location>
        <begin position="456"/>
        <end position="465"/>
    </location>
</feature>
<dbReference type="OrthoDB" id="7817244at2"/>
<sequence>MSFDPIMPDQLLNPGANFDDQKQWNRIKDRAHRIFREKADAIGNATASGNRCQPVVRDFLRNPQVRLSATLRALGADANQETTFRTRECVSAWATEFPPVEWYIKAKPNGGNRIVCDLPPELKAVHYMLAEALHQQFCRSANVYGVSGASRDHAALDLKALQNSGHTYLAKTDIVECFPSIDPTALFQLPLPKEVIRRTLTIDNLMFTRKPDAKSVPYDVCGSTGDINDAHKASGPTGLLQGSPASNIILAWLLNGIPTSTDSSVMLCFDNIVVAARTSEGSRAMASTLAAHFERFPSGPLALCEPEYADNTPIEFLGYWFDPDREDVGISEKGCSKLEKRLIAAEVQDETDLRQLFQAHAKAAQANSLVATIDPYNGNYPVEIWRALRDFRAGYPATRTDGPEISYYLETSAHVAERRNCPRASHLHWNLFAPSGTEENMAIRSLLRRPSCHQKVSSTEKSFPQNGLVRSAQKPTFPDV</sequence>
<dbReference type="AlphaFoldDB" id="A0A1M6SBP3"/>
<evidence type="ECO:0000313" key="2">
    <source>
        <dbReference type="EMBL" id="SHK41947.1"/>
    </source>
</evidence>
<evidence type="ECO:0008006" key="4">
    <source>
        <dbReference type="Google" id="ProtNLM"/>
    </source>
</evidence>
<dbReference type="Proteomes" id="UP000183982">
    <property type="component" value="Unassembled WGS sequence"/>
</dbReference>
<protein>
    <recommendedName>
        <fullName evidence="4">Reverse transcriptase (RNA-dependent DNA polymerase)</fullName>
    </recommendedName>
</protein>
<proteinExistence type="predicted"/>
<evidence type="ECO:0000313" key="3">
    <source>
        <dbReference type="Proteomes" id="UP000183982"/>
    </source>
</evidence>
<organism evidence="2 3">
    <name type="scientific">Shimia gijangensis</name>
    <dbReference type="NCBI Taxonomy" id="1470563"/>
    <lineage>
        <taxon>Bacteria</taxon>
        <taxon>Pseudomonadati</taxon>
        <taxon>Pseudomonadota</taxon>
        <taxon>Alphaproteobacteria</taxon>
        <taxon>Rhodobacterales</taxon>
        <taxon>Roseobacteraceae</taxon>
    </lineage>
</organism>
<dbReference type="RefSeq" id="WP_073256320.1">
    <property type="nucleotide sequence ID" value="NZ_FQZQ01000028.1"/>
</dbReference>
<dbReference type="STRING" id="1470563.SAMN05444000_12842"/>